<comment type="function">
    <text evidence="1 5">Flagellin is the subunit protein which polymerizes to form the filaments of archaeal flagella.</text>
</comment>
<dbReference type="NCBIfam" id="NF006325">
    <property type="entry name" value="PRK08541.1"/>
    <property type="match status" value="1"/>
</dbReference>
<keyword evidence="4 5" id="KW-0974">Archaeal flagellum</keyword>
<dbReference type="STRING" id="1505907.TEU_11635"/>
<evidence type="ECO:0000256" key="6">
    <source>
        <dbReference type="SAM" id="Phobius"/>
    </source>
</evidence>
<dbReference type="EMBL" id="CP008887">
    <property type="protein sequence ID" value="AIU70924.1"/>
    <property type="molecule type" value="Genomic_DNA"/>
</dbReference>
<evidence type="ECO:0000256" key="2">
    <source>
        <dbReference type="ARBA" id="ARBA00004618"/>
    </source>
</evidence>
<evidence type="ECO:0000256" key="3">
    <source>
        <dbReference type="ARBA" id="ARBA00010256"/>
    </source>
</evidence>
<proteinExistence type="inferred from homology"/>
<dbReference type="GeneID" id="25154078"/>
<dbReference type="RefSeq" id="WP_050003884.1">
    <property type="nucleotide sequence ID" value="NZ_CP008887.1"/>
</dbReference>
<keyword evidence="6" id="KW-1133">Transmembrane helix</keyword>
<dbReference type="GO" id="GO:0005198">
    <property type="term" value="F:structural molecule activity"/>
    <property type="evidence" value="ECO:0007669"/>
    <property type="project" value="InterPro"/>
</dbReference>
<dbReference type="KEGG" id="teu:TEU_11635"/>
<dbReference type="NCBIfam" id="TIGR02537">
    <property type="entry name" value="arch_flag_Nterm"/>
    <property type="match status" value="1"/>
</dbReference>
<feature type="transmembrane region" description="Helical" evidence="6">
    <location>
        <begin position="6"/>
        <end position="35"/>
    </location>
</feature>
<dbReference type="GO" id="GO:0097588">
    <property type="term" value="P:archaeal or bacterial-type flagellum-dependent cell motility"/>
    <property type="evidence" value="ECO:0007669"/>
    <property type="project" value="InterPro"/>
</dbReference>
<dbReference type="AlphaFoldDB" id="A0A097QWQ2"/>
<evidence type="ECO:0000256" key="5">
    <source>
        <dbReference type="RuleBase" id="RU361282"/>
    </source>
</evidence>
<evidence type="ECO:0000256" key="4">
    <source>
        <dbReference type="ARBA" id="ARBA00022440"/>
    </source>
</evidence>
<dbReference type="Proteomes" id="UP000029980">
    <property type="component" value="Chromosome"/>
</dbReference>
<dbReference type="GO" id="GO:0097589">
    <property type="term" value="C:archaeal-type flagellum"/>
    <property type="evidence" value="ECO:0007669"/>
    <property type="project" value="UniProtKB-SubCell"/>
</dbReference>
<organism evidence="7 8">
    <name type="scientific">Thermococcus eurythermalis</name>
    <dbReference type="NCBI Taxonomy" id="1505907"/>
    <lineage>
        <taxon>Archaea</taxon>
        <taxon>Methanobacteriati</taxon>
        <taxon>Methanobacteriota</taxon>
        <taxon>Thermococci</taxon>
        <taxon>Thermococcales</taxon>
        <taxon>Thermococcaceae</taxon>
        <taxon>Thermococcus</taxon>
    </lineage>
</organism>
<accession>A0A097QWQ2</accession>
<keyword evidence="7" id="KW-0969">Cilium</keyword>
<keyword evidence="6" id="KW-0812">Transmembrane</keyword>
<dbReference type="Pfam" id="PF01917">
    <property type="entry name" value="Flagellin_arch-type"/>
    <property type="match status" value="1"/>
</dbReference>
<reference evidence="7 8" key="1">
    <citation type="journal article" date="2015" name="Int. J. Syst. Evol. Microbiol.">
        <title>Thermococcus eurythermalis sp. nov., a conditional piezophilic hyperthermophilic archaeon with a wide temperature range isolated from an oil-immersed chimney in the Guaymas Basin.</title>
        <authorList>
            <person name="Zhao W."/>
            <person name="Zeng X."/>
            <person name="Xiao X."/>
        </authorList>
    </citation>
    <scope>NUCLEOTIDE SEQUENCE [LARGE SCALE GENOMIC DNA]</scope>
    <source>
        <strain evidence="7 8">A501</strain>
    </source>
</reference>
<evidence type="ECO:0000313" key="7">
    <source>
        <dbReference type="EMBL" id="AIU70924.1"/>
    </source>
</evidence>
<dbReference type="PANTHER" id="PTHR35903:SF1">
    <property type="entry name" value="FLAGELLIN B1"/>
    <property type="match status" value="1"/>
</dbReference>
<dbReference type="InterPro" id="IPR002774">
    <property type="entry name" value="Flagellin_arc-type"/>
</dbReference>
<dbReference type="PANTHER" id="PTHR35903">
    <property type="entry name" value="FLAGELLIN B1"/>
    <property type="match status" value="1"/>
</dbReference>
<comment type="subcellular location">
    <subcellularLocation>
        <location evidence="2 5">Archaeal flagellum</location>
    </subcellularLocation>
</comment>
<dbReference type="HOGENOM" id="CLU_051124_0_1_2"/>
<evidence type="ECO:0000313" key="8">
    <source>
        <dbReference type="Proteomes" id="UP000029980"/>
    </source>
</evidence>
<evidence type="ECO:0000256" key="1">
    <source>
        <dbReference type="ARBA" id="ARBA00002236"/>
    </source>
</evidence>
<keyword evidence="7" id="KW-0282">Flagellum</keyword>
<sequence length="221" mass="23258">MRRGAIGIGTLIVFIAMVLVAAVAAGVIIGTAGYLEQKAQAAGRQTTQEVASGIKVINIYGYVNTTPPSKGAISKMAVLVAPNSGSEGIDMSNVKVVLSDGVKLVVYNYSGILYTGVIDDLFNGTNITKQVWNNTNLTNTTFAIAVIHDGGSKMDTRHPNLEWGDMVALLMKTTIFETEDGTKGIGPATKMVGKVIPEVGAAGVIDFTTPATFNYNVMVLQ</sequence>
<keyword evidence="7" id="KW-0966">Cell projection</keyword>
<keyword evidence="6" id="KW-0472">Membrane</keyword>
<name>A0A097QWQ2_9EURY</name>
<protein>
    <recommendedName>
        <fullName evidence="5">Flagellin</fullName>
    </recommendedName>
</protein>
<dbReference type="OrthoDB" id="102632at2157"/>
<dbReference type="InterPro" id="IPR013373">
    <property type="entry name" value="Flagellin/pilin_N_arc"/>
</dbReference>
<comment type="similarity">
    <text evidence="3 5">Belongs to the archaeal flagellin family.</text>
</comment>
<keyword evidence="8" id="KW-1185">Reference proteome</keyword>
<gene>
    <name evidence="7" type="ORF">TEU_11635</name>
</gene>